<gene>
    <name evidence="1" type="ORF">ODALV1_LOCUS28063</name>
</gene>
<evidence type="ECO:0000313" key="2">
    <source>
        <dbReference type="Proteomes" id="UP001642540"/>
    </source>
</evidence>
<organism evidence="1 2">
    <name type="scientific">Orchesella dallaii</name>
    <dbReference type="NCBI Taxonomy" id="48710"/>
    <lineage>
        <taxon>Eukaryota</taxon>
        <taxon>Metazoa</taxon>
        <taxon>Ecdysozoa</taxon>
        <taxon>Arthropoda</taxon>
        <taxon>Hexapoda</taxon>
        <taxon>Collembola</taxon>
        <taxon>Entomobryomorpha</taxon>
        <taxon>Entomobryoidea</taxon>
        <taxon>Orchesellidae</taxon>
        <taxon>Orchesellinae</taxon>
        <taxon>Orchesella</taxon>
    </lineage>
</organism>
<accession>A0ABP1S092</accession>
<sequence length="119" mass="14003">MPVTIHRLWIHGAHIIKYFTLPLGMLSEQAGESLNKMYKRHREHNSRKQSRIHTLTDVFNRCLDSSDPIINQYFLDRRVRKSKKLPLPSQAKLLLLAPEDHFSKKNTRSRGRFSRSRPG</sequence>
<protein>
    <submittedName>
        <fullName evidence="1">Uncharacterized protein</fullName>
    </submittedName>
</protein>
<evidence type="ECO:0000313" key="1">
    <source>
        <dbReference type="EMBL" id="CAL8139939.1"/>
    </source>
</evidence>
<dbReference type="Proteomes" id="UP001642540">
    <property type="component" value="Unassembled WGS sequence"/>
</dbReference>
<keyword evidence="2" id="KW-1185">Reference proteome</keyword>
<dbReference type="EMBL" id="CAXLJM020000133">
    <property type="protein sequence ID" value="CAL8139939.1"/>
    <property type="molecule type" value="Genomic_DNA"/>
</dbReference>
<name>A0ABP1S092_9HEXA</name>
<comment type="caution">
    <text evidence="1">The sequence shown here is derived from an EMBL/GenBank/DDBJ whole genome shotgun (WGS) entry which is preliminary data.</text>
</comment>
<reference evidence="1 2" key="1">
    <citation type="submission" date="2024-08" db="EMBL/GenBank/DDBJ databases">
        <authorList>
            <person name="Cucini C."/>
            <person name="Frati F."/>
        </authorList>
    </citation>
    <scope>NUCLEOTIDE SEQUENCE [LARGE SCALE GENOMIC DNA]</scope>
</reference>
<proteinExistence type="predicted"/>